<dbReference type="Pfam" id="PF09980">
    <property type="entry name" value="DUF2214"/>
    <property type="match status" value="1"/>
</dbReference>
<dbReference type="AlphaFoldDB" id="A0A4R8LNA4"/>
<organism evidence="2 3">
    <name type="scientific">Paraburkholderia rhizosphaerae</name>
    <dbReference type="NCBI Taxonomy" id="480658"/>
    <lineage>
        <taxon>Bacteria</taxon>
        <taxon>Pseudomonadati</taxon>
        <taxon>Pseudomonadota</taxon>
        <taxon>Betaproteobacteria</taxon>
        <taxon>Burkholderiales</taxon>
        <taxon>Burkholderiaceae</taxon>
        <taxon>Paraburkholderia</taxon>
    </lineage>
</organism>
<comment type="caution">
    <text evidence="2">The sequence shown here is derived from an EMBL/GenBank/DDBJ whole genome shotgun (WGS) entry which is preliminary data.</text>
</comment>
<evidence type="ECO:0000313" key="2">
    <source>
        <dbReference type="EMBL" id="TDY47727.1"/>
    </source>
</evidence>
<feature type="transmembrane region" description="Helical" evidence="1">
    <location>
        <begin position="6"/>
        <end position="32"/>
    </location>
</feature>
<feature type="transmembrane region" description="Helical" evidence="1">
    <location>
        <begin position="88"/>
        <end position="106"/>
    </location>
</feature>
<dbReference type="InterPro" id="IPR018706">
    <property type="entry name" value="DUF2214_membrane"/>
</dbReference>
<keyword evidence="1" id="KW-0812">Transmembrane</keyword>
<proteinExistence type="predicted"/>
<dbReference type="Proteomes" id="UP000295509">
    <property type="component" value="Unassembled WGS sequence"/>
</dbReference>
<reference evidence="2 3" key="1">
    <citation type="submission" date="2019-03" db="EMBL/GenBank/DDBJ databases">
        <title>Genomic Encyclopedia of Type Strains, Phase III (KMG-III): the genomes of soil and plant-associated and newly described type strains.</title>
        <authorList>
            <person name="Whitman W."/>
        </authorList>
    </citation>
    <scope>NUCLEOTIDE SEQUENCE [LARGE SCALE GENOMIC DNA]</scope>
    <source>
        <strain evidence="2 3">LMG 29544</strain>
    </source>
</reference>
<sequence length="158" mass="17084">MDVSLLIRWVLAALHLLGYGLALVAIVARTYALRRCSSPQSLSSVFLADNVWGLCAVLLIVSGSIRAFGGFEKGASFYLQEPLFHVKMGALVIILLLEIAPMVALIRWRIALRKGMPPRLGRAHRFATIGAVQIALLVVMVFAATGMVRGVGVPGTDW</sequence>
<feature type="transmembrane region" description="Helical" evidence="1">
    <location>
        <begin position="44"/>
        <end position="68"/>
    </location>
</feature>
<accession>A0A4R8LNA4</accession>
<dbReference type="EMBL" id="SORE01000012">
    <property type="protein sequence ID" value="TDY47727.1"/>
    <property type="molecule type" value="Genomic_DNA"/>
</dbReference>
<keyword evidence="1" id="KW-0472">Membrane</keyword>
<protein>
    <submittedName>
        <fullName evidence="2">Putative membrane protein</fullName>
    </submittedName>
</protein>
<feature type="transmembrane region" description="Helical" evidence="1">
    <location>
        <begin position="126"/>
        <end position="148"/>
    </location>
</feature>
<evidence type="ECO:0000256" key="1">
    <source>
        <dbReference type="SAM" id="Phobius"/>
    </source>
</evidence>
<evidence type="ECO:0000313" key="3">
    <source>
        <dbReference type="Proteomes" id="UP000295509"/>
    </source>
</evidence>
<name>A0A4R8LNA4_9BURK</name>
<gene>
    <name evidence="2" type="ORF">BX592_112115</name>
</gene>
<keyword evidence="1" id="KW-1133">Transmembrane helix</keyword>
<keyword evidence="3" id="KW-1185">Reference proteome</keyword>